<protein>
    <submittedName>
        <fullName evidence="2">FLJ37770-like protein</fullName>
    </submittedName>
</protein>
<evidence type="ECO:0000313" key="3">
    <source>
        <dbReference type="Proteomes" id="UP000007755"/>
    </source>
</evidence>
<accession>F4X4D5</accession>
<dbReference type="Gene3D" id="1.10.10.1450">
    <property type="match status" value="1"/>
</dbReference>
<feature type="domain" description="Mos1 transposase HTH" evidence="1">
    <location>
        <begin position="8"/>
        <end position="52"/>
    </location>
</feature>
<organism evidence="3">
    <name type="scientific">Acromyrmex echinatior</name>
    <name type="common">Panamanian leafcutter ant</name>
    <name type="synonym">Acromyrmex octospinosus echinatior</name>
    <dbReference type="NCBI Taxonomy" id="103372"/>
    <lineage>
        <taxon>Eukaryota</taxon>
        <taxon>Metazoa</taxon>
        <taxon>Ecdysozoa</taxon>
        <taxon>Arthropoda</taxon>
        <taxon>Hexapoda</taxon>
        <taxon>Insecta</taxon>
        <taxon>Pterygota</taxon>
        <taxon>Neoptera</taxon>
        <taxon>Endopterygota</taxon>
        <taxon>Hymenoptera</taxon>
        <taxon>Apocrita</taxon>
        <taxon>Aculeata</taxon>
        <taxon>Formicoidea</taxon>
        <taxon>Formicidae</taxon>
        <taxon>Myrmicinae</taxon>
        <taxon>Acromyrmex</taxon>
    </lineage>
</organism>
<dbReference type="InterPro" id="IPR052709">
    <property type="entry name" value="Transposase-MT_Hybrid"/>
</dbReference>
<evidence type="ECO:0000259" key="1">
    <source>
        <dbReference type="Pfam" id="PF17906"/>
    </source>
</evidence>
<keyword evidence="3" id="KW-1185">Reference proteome</keyword>
<dbReference type="PANTHER" id="PTHR46060">
    <property type="entry name" value="MARINER MOS1 TRANSPOSASE-LIKE PROTEIN"/>
    <property type="match status" value="1"/>
</dbReference>
<name>F4X4D5_ACREC</name>
<dbReference type="Pfam" id="PF17906">
    <property type="entry name" value="HTH_48"/>
    <property type="match status" value="1"/>
</dbReference>
<gene>
    <name evidence="2" type="ORF">G5I_13195</name>
</gene>
<evidence type="ECO:0000313" key="2">
    <source>
        <dbReference type="EMBL" id="EGI58731.1"/>
    </source>
</evidence>
<dbReference type="InterPro" id="IPR041426">
    <property type="entry name" value="Mos1_HTH"/>
</dbReference>
<dbReference type="EMBL" id="GL888633">
    <property type="protein sequence ID" value="EGI58731.1"/>
    <property type="molecule type" value="Genomic_DNA"/>
</dbReference>
<dbReference type="AlphaFoldDB" id="F4X4D5"/>
<dbReference type="OrthoDB" id="7537251at2759"/>
<proteinExistence type="predicted"/>
<dbReference type="Proteomes" id="UP000007755">
    <property type="component" value="Unassembled WGS sequence"/>
</dbReference>
<dbReference type="InterPro" id="IPR036397">
    <property type="entry name" value="RNaseH_sf"/>
</dbReference>
<reference evidence="2" key="1">
    <citation type="submission" date="2011-02" db="EMBL/GenBank/DDBJ databases">
        <title>The genome of the leaf-cutting ant Acromyrmex echinatior suggests key adaptations to social evolution and fungus farming.</title>
        <authorList>
            <person name="Nygaard S."/>
            <person name="Zhang G."/>
        </authorList>
    </citation>
    <scope>NUCLEOTIDE SEQUENCE</scope>
</reference>
<dbReference type="GO" id="GO:0003676">
    <property type="term" value="F:nucleic acid binding"/>
    <property type="evidence" value="ECO:0007669"/>
    <property type="project" value="InterPro"/>
</dbReference>
<sequence>MELNLQQRVCIKFCVKNGFNGAKTLEMLGNCFGSDVLKKTTVYEWHERFRSGRESVEDNERSGRPSTSKIDENINKVREMLANNRKLTIRELAEDLNIAYGSVQDIVVNDLGLRRVAANAIIIREFLVKNKTNTIQQPSNSLDMAPCDFFLFDRVKKPLRGMRFNSRKEVMEKSKTALMAIPIIEFQKCFESWIKRWHKCVAVAGEYFEGDNITFDE</sequence>
<dbReference type="Gene3D" id="3.30.420.10">
    <property type="entry name" value="Ribonuclease H-like superfamily/Ribonuclease H"/>
    <property type="match status" value="1"/>
</dbReference>
<dbReference type="PANTHER" id="PTHR46060:SF1">
    <property type="entry name" value="MARINER MOS1 TRANSPOSASE-LIKE PROTEIN"/>
    <property type="match status" value="1"/>
</dbReference>
<dbReference type="InParanoid" id="F4X4D5"/>